<dbReference type="RefSeq" id="WP_014968998.1">
    <property type="nucleotide sequence ID" value="NC_018664.1"/>
</dbReference>
<dbReference type="InterPro" id="IPR027051">
    <property type="entry name" value="XdhC_Rossmann_dom"/>
</dbReference>
<dbReference type="HOGENOM" id="CLU_041115_4_1_9"/>
<gene>
    <name evidence="3" type="primary">xdhC2</name>
    <name evidence="3" type="ordered locus">Curi_c28980</name>
</gene>
<keyword evidence="3" id="KW-0560">Oxidoreductase</keyword>
<dbReference type="OrthoDB" id="9773039at2"/>
<dbReference type="Proteomes" id="UP000006094">
    <property type="component" value="Chromosome"/>
</dbReference>
<sequence length="274" mass="30708">MDTIVLKRVYESIKKNNKIALVMVTNVKGVTPARVGLSMCVTEDGFTIGTVGGGKMEFEVVNKSLECLKSGISETFCYKQEVSEVAKIGDVEIGLFIKVFNPKEKLLIVGGGHVGFTLYQIAKSQDFYTVIFDSREEFCNKDRFPEADELHVGDIEENLKRYNIDEKCYIVASGHEHKQDEIVVKSCIDRGAKYLGMLGSSKKIKTIKENLMKEGISKESLEKVYMPIGLNMGGDSLKEIAFGIFGEILVVKNNAKIDHMKNIKNKFKYKSTFN</sequence>
<evidence type="ECO:0000313" key="4">
    <source>
        <dbReference type="Proteomes" id="UP000006094"/>
    </source>
</evidence>
<dbReference type="eggNOG" id="COG1975">
    <property type="taxonomic scope" value="Bacteria"/>
</dbReference>
<keyword evidence="4" id="KW-1185">Reference proteome</keyword>
<dbReference type="STRING" id="1128398.Curi_c28980"/>
<dbReference type="GO" id="GO:0004854">
    <property type="term" value="F:xanthine dehydrogenase activity"/>
    <property type="evidence" value="ECO:0007669"/>
    <property type="project" value="UniProtKB-EC"/>
</dbReference>
<dbReference type="PANTHER" id="PTHR30388">
    <property type="entry name" value="ALDEHYDE OXIDOREDUCTASE MOLYBDENUM COFACTOR ASSEMBLY PROTEIN"/>
    <property type="match status" value="1"/>
</dbReference>
<organism evidence="3 4">
    <name type="scientific">Gottschalkia acidurici (strain ATCC 7906 / DSM 604 / BCRC 14475 / CIP 104303 / KCTC 5404 / NCIMB 10678 / 9a)</name>
    <name type="common">Clostridium acidurici</name>
    <dbReference type="NCBI Taxonomy" id="1128398"/>
    <lineage>
        <taxon>Bacteria</taxon>
        <taxon>Bacillati</taxon>
        <taxon>Bacillota</taxon>
        <taxon>Tissierellia</taxon>
        <taxon>Tissierellales</taxon>
        <taxon>Gottschalkiaceae</taxon>
        <taxon>Gottschalkia</taxon>
    </lineage>
</organism>
<dbReference type="Gene3D" id="3.40.50.720">
    <property type="entry name" value="NAD(P)-binding Rossmann-like Domain"/>
    <property type="match status" value="1"/>
</dbReference>
<protein>
    <submittedName>
        <fullName evidence="3">Xanthine dehydrogenase accessory factor XdhC</fullName>
        <ecNumber evidence="3">1.17.1.4</ecNumber>
    </submittedName>
</protein>
<feature type="domain" description="XdhC Rossmann" evidence="2">
    <location>
        <begin position="106"/>
        <end position="248"/>
    </location>
</feature>
<accession>K0B333</accession>
<evidence type="ECO:0000313" key="3">
    <source>
        <dbReference type="EMBL" id="AFS79864.1"/>
    </source>
</evidence>
<dbReference type="EMBL" id="CP003326">
    <property type="protein sequence ID" value="AFS79864.1"/>
    <property type="molecule type" value="Genomic_DNA"/>
</dbReference>
<dbReference type="PANTHER" id="PTHR30388:SF6">
    <property type="entry name" value="XANTHINE DEHYDROGENASE SUBUNIT A-RELATED"/>
    <property type="match status" value="1"/>
</dbReference>
<evidence type="ECO:0000259" key="2">
    <source>
        <dbReference type="Pfam" id="PF13478"/>
    </source>
</evidence>
<feature type="domain" description="XdhC- CoxI" evidence="1">
    <location>
        <begin position="14"/>
        <end position="78"/>
    </location>
</feature>
<reference evidence="3 4" key="1">
    <citation type="journal article" date="2012" name="PLoS ONE">
        <title>The purine-utilizing bacterium Clostridium acidurici 9a: a genome-guided metabolic reconsideration.</title>
        <authorList>
            <person name="Hartwich K."/>
            <person name="Poehlein A."/>
            <person name="Daniel R."/>
        </authorList>
    </citation>
    <scope>NUCLEOTIDE SEQUENCE [LARGE SCALE GENOMIC DNA]</scope>
    <source>
        <strain evidence="4">ATCC 7906 / DSM 604 / BCRC 14475 / CIP 104303 / KCTC 5404 / NCIMB 10678 / 9a</strain>
    </source>
</reference>
<dbReference type="Pfam" id="PF13478">
    <property type="entry name" value="XdhC_C"/>
    <property type="match status" value="1"/>
</dbReference>
<proteinExistence type="predicted"/>
<dbReference type="EC" id="1.17.1.4" evidence="3"/>
<dbReference type="AlphaFoldDB" id="K0B333"/>
<dbReference type="Pfam" id="PF02625">
    <property type="entry name" value="XdhC_CoxI"/>
    <property type="match status" value="1"/>
</dbReference>
<dbReference type="KEGG" id="cad:Curi_c28980"/>
<dbReference type="InterPro" id="IPR003777">
    <property type="entry name" value="XdhC_CoxI"/>
</dbReference>
<name>K0B333_GOTA9</name>
<evidence type="ECO:0000259" key="1">
    <source>
        <dbReference type="Pfam" id="PF02625"/>
    </source>
</evidence>
<dbReference type="InterPro" id="IPR052698">
    <property type="entry name" value="MoCofactor_Util/Proc"/>
</dbReference>